<reference evidence="1 2" key="1">
    <citation type="journal article" date="2013" name="Nat. Genet.">
        <title>The genome of the hydatid tapeworm Echinococcus granulosus.</title>
        <authorList>
            <person name="Zheng H."/>
            <person name="Zhang W."/>
            <person name="Zhang L."/>
            <person name="Zhang Z."/>
            <person name="Li J."/>
            <person name="Lu G."/>
            <person name="Zhu Y."/>
            <person name="Wang Y."/>
            <person name="Huang Y."/>
            <person name="Liu J."/>
            <person name="Kang H."/>
            <person name="Chen J."/>
            <person name="Wang L."/>
            <person name="Chen A."/>
            <person name="Yu S."/>
            <person name="Gao Z."/>
            <person name="Jin L."/>
            <person name="Gu W."/>
            <person name="Wang Z."/>
            <person name="Zhao L."/>
            <person name="Shi B."/>
            <person name="Wen H."/>
            <person name="Lin R."/>
            <person name="Jones M.K."/>
            <person name="Brejova B."/>
            <person name="Vinar T."/>
            <person name="Zhao G."/>
            <person name="McManus D.P."/>
            <person name="Chen Z."/>
            <person name="Zhou Y."/>
            <person name="Wang S."/>
        </authorList>
    </citation>
    <scope>NUCLEOTIDE SEQUENCE [LARGE SCALE GENOMIC DNA]</scope>
</reference>
<evidence type="ECO:0000313" key="2">
    <source>
        <dbReference type="Proteomes" id="UP000019149"/>
    </source>
</evidence>
<dbReference type="EMBL" id="APAU02000274">
    <property type="protein sequence ID" value="EUB54331.1"/>
    <property type="molecule type" value="Genomic_DNA"/>
</dbReference>
<dbReference type="RefSeq" id="XP_024345527.1">
    <property type="nucleotide sequence ID" value="XM_024500055.1"/>
</dbReference>
<proteinExistence type="predicted"/>
<dbReference type="CTD" id="36346521"/>
<evidence type="ECO:0000313" key="1">
    <source>
        <dbReference type="EMBL" id="EUB54331.1"/>
    </source>
</evidence>
<comment type="caution">
    <text evidence="1">The sequence shown here is derived from an EMBL/GenBank/DDBJ whole genome shotgun (WGS) entry which is preliminary data.</text>
</comment>
<protein>
    <submittedName>
        <fullName evidence="1">Uncharacterized protein</fullName>
    </submittedName>
</protein>
<dbReference type="Proteomes" id="UP000019149">
    <property type="component" value="Unassembled WGS sequence"/>
</dbReference>
<dbReference type="KEGG" id="egl:EGR_10806"/>
<name>W6U1E5_ECHGR</name>
<dbReference type="GeneID" id="36346521"/>
<gene>
    <name evidence="1" type="ORF">EGR_10806</name>
</gene>
<sequence length="297" mass="34824">MQMKIRFWDKRSHSKGTFHIRNAFMQSVDKRSSNTLSRYLWLLRTTLTQIPTVYIKTLRGQSTFQFMSVQAGFRRNFNAAFYSGKMITTVFKKTIVILSSMTISFLRSCAQRTRDFNGIMPISFPFHSHFFNQQTIQSWILHRAIRIPRSHPIRREWNCSDSGCFQVSLRFACDESPLALQQQAALREPSRRIEKGDAKGIGSCKLYLLATLRSNLNQIEHENSSFPGKHLLTYYIYYKCTNCLEFGKSVFVSRWKLQNGTSMPKLFEKHMFFLNGNKPDKNSFLLNCLFLTNYSFW</sequence>
<dbReference type="AlphaFoldDB" id="W6U1E5"/>
<keyword evidence="2" id="KW-1185">Reference proteome</keyword>
<accession>W6U1E5</accession>
<organism evidence="1 2">
    <name type="scientific">Echinococcus granulosus</name>
    <name type="common">Hydatid tapeworm</name>
    <dbReference type="NCBI Taxonomy" id="6210"/>
    <lineage>
        <taxon>Eukaryota</taxon>
        <taxon>Metazoa</taxon>
        <taxon>Spiralia</taxon>
        <taxon>Lophotrochozoa</taxon>
        <taxon>Platyhelminthes</taxon>
        <taxon>Cestoda</taxon>
        <taxon>Eucestoda</taxon>
        <taxon>Cyclophyllidea</taxon>
        <taxon>Taeniidae</taxon>
        <taxon>Echinococcus</taxon>
        <taxon>Echinococcus granulosus group</taxon>
    </lineage>
</organism>